<comment type="caution">
    <text evidence="1">The sequence shown here is derived from an EMBL/GenBank/DDBJ whole genome shotgun (WGS) entry which is preliminary data.</text>
</comment>
<proteinExistence type="predicted"/>
<reference evidence="2" key="1">
    <citation type="submission" date="2017-09" db="EMBL/GenBank/DDBJ databases">
        <title>Depth-based differentiation of microbial function through sediment-hosted aquifers and enrichment of novel symbionts in the deep terrestrial subsurface.</title>
        <authorList>
            <person name="Probst A.J."/>
            <person name="Ladd B."/>
            <person name="Jarett J.K."/>
            <person name="Geller-Mcgrath D.E."/>
            <person name="Sieber C.M.K."/>
            <person name="Emerson J.B."/>
            <person name="Anantharaman K."/>
            <person name="Thomas B.C."/>
            <person name="Malmstrom R."/>
            <person name="Stieglmeier M."/>
            <person name="Klingl A."/>
            <person name="Woyke T."/>
            <person name="Ryan C.M."/>
            <person name="Banfield J.F."/>
        </authorList>
    </citation>
    <scope>NUCLEOTIDE SEQUENCE [LARGE SCALE GENOMIC DNA]</scope>
</reference>
<dbReference type="EMBL" id="PFCB01000030">
    <property type="protein sequence ID" value="PIR74023.1"/>
    <property type="molecule type" value="Genomic_DNA"/>
</dbReference>
<sequence>GLTVNTVGNTNERPYLTGGMYLLTDGLDNDKVTAIQEELHISQRNTPPSGESASTSTDILIILGEDFIEPN</sequence>
<name>A0A2H0TPD5_9BACT</name>
<organism evidence="1 2">
    <name type="scientific">Candidatus Magasanikbacteria bacterium CG10_big_fil_rev_8_21_14_0_10_47_10</name>
    <dbReference type="NCBI Taxonomy" id="1974652"/>
    <lineage>
        <taxon>Bacteria</taxon>
        <taxon>Candidatus Magasanikiibacteriota</taxon>
    </lineage>
</organism>
<protein>
    <recommendedName>
        <fullName evidence="3">LytR/CpsA/Psr regulator C-terminal domain-containing protein</fullName>
    </recommendedName>
</protein>
<evidence type="ECO:0000313" key="1">
    <source>
        <dbReference type="EMBL" id="PIR74023.1"/>
    </source>
</evidence>
<dbReference type="AlphaFoldDB" id="A0A2H0TPD5"/>
<accession>A0A2H0TPD5</accession>
<dbReference type="Proteomes" id="UP000230154">
    <property type="component" value="Unassembled WGS sequence"/>
</dbReference>
<feature type="non-terminal residue" evidence="1">
    <location>
        <position position="1"/>
    </location>
</feature>
<evidence type="ECO:0008006" key="3">
    <source>
        <dbReference type="Google" id="ProtNLM"/>
    </source>
</evidence>
<gene>
    <name evidence="1" type="ORF">COU35_04235</name>
</gene>
<evidence type="ECO:0000313" key="2">
    <source>
        <dbReference type="Proteomes" id="UP000230154"/>
    </source>
</evidence>